<feature type="non-terminal residue" evidence="1">
    <location>
        <position position="1"/>
    </location>
</feature>
<sequence length="58" mass="7013">LDRNKLKNENFTPEIMKTTELLSSFYGSLSRGQLNNTWRAYRELERKKGKYKKEKEED</sequence>
<dbReference type="AlphaFoldDB" id="A0A9N9JY75"/>
<name>A0A9N9JY75_9GLOM</name>
<organism evidence="1 2">
    <name type="scientific">Dentiscutata erythropus</name>
    <dbReference type="NCBI Taxonomy" id="1348616"/>
    <lineage>
        <taxon>Eukaryota</taxon>
        <taxon>Fungi</taxon>
        <taxon>Fungi incertae sedis</taxon>
        <taxon>Mucoromycota</taxon>
        <taxon>Glomeromycotina</taxon>
        <taxon>Glomeromycetes</taxon>
        <taxon>Diversisporales</taxon>
        <taxon>Gigasporaceae</taxon>
        <taxon>Dentiscutata</taxon>
    </lineage>
</organism>
<dbReference type="EMBL" id="CAJVPY010033655">
    <property type="protein sequence ID" value="CAG8799193.1"/>
    <property type="molecule type" value="Genomic_DNA"/>
</dbReference>
<keyword evidence="2" id="KW-1185">Reference proteome</keyword>
<evidence type="ECO:0000313" key="1">
    <source>
        <dbReference type="EMBL" id="CAG8799193.1"/>
    </source>
</evidence>
<reference evidence="1" key="1">
    <citation type="submission" date="2021-06" db="EMBL/GenBank/DDBJ databases">
        <authorList>
            <person name="Kallberg Y."/>
            <person name="Tangrot J."/>
            <person name="Rosling A."/>
        </authorList>
    </citation>
    <scope>NUCLEOTIDE SEQUENCE</scope>
    <source>
        <strain evidence="1">MA453B</strain>
    </source>
</reference>
<dbReference type="Proteomes" id="UP000789405">
    <property type="component" value="Unassembled WGS sequence"/>
</dbReference>
<protein>
    <submittedName>
        <fullName evidence="1">6007_t:CDS:1</fullName>
    </submittedName>
</protein>
<proteinExistence type="predicted"/>
<comment type="caution">
    <text evidence="1">The sequence shown here is derived from an EMBL/GenBank/DDBJ whole genome shotgun (WGS) entry which is preliminary data.</text>
</comment>
<gene>
    <name evidence="1" type="ORF">DERYTH_LOCUS23021</name>
</gene>
<accession>A0A9N9JY75</accession>
<feature type="non-terminal residue" evidence="1">
    <location>
        <position position="58"/>
    </location>
</feature>
<evidence type="ECO:0000313" key="2">
    <source>
        <dbReference type="Proteomes" id="UP000789405"/>
    </source>
</evidence>